<keyword evidence="5 7" id="KW-0067">ATP-binding</keyword>
<dbReference type="InterPro" id="IPR005479">
    <property type="entry name" value="CPAse_ATP-bd"/>
</dbReference>
<evidence type="ECO:0000256" key="4">
    <source>
        <dbReference type="ARBA" id="ARBA00022741"/>
    </source>
</evidence>
<dbReference type="Pfam" id="PF00289">
    <property type="entry name" value="Biotin_carb_N"/>
    <property type="match status" value="1"/>
</dbReference>
<keyword evidence="4 7" id="KW-0547">Nucleotide-binding</keyword>
<dbReference type="RefSeq" id="WP_378021870.1">
    <property type="nucleotide sequence ID" value="NZ_JBHSKG010000007.1"/>
</dbReference>
<dbReference type="PROSITE" id="PS50979">
    <property type="entry name" value="BC"/>
    <property type="match status" value="1"/>
</dbReference>
<dbReference type="PANTHER" id="PTHR48095:SF2">
    <property type="entry name" value="BIOTIN CARBOXYLASE, CHLOROPLASTIC"/>
    <property type="match status" value="1"/>
</dbReference>
<gene>
    <name evidence="10" type="ORF">ACFPK1_15745</name>
</gene>
<accession>A0ABV9ZJP1</accession>
<dbReference type="SMART" id="SM00878">
    <property type="entry name" value="Biotin_carb_C"/>
    <property type="match status" value="1"/>
</dbReference>
<dbReference type="InterPro" id="IPR016185">
    <property type="entry name" value="PreATP-grasp_dom_sf"/>
</dbReference>
<dbReference type="PANTHER" id="PTHR48095">
    <property type="entry name" value="PYRUVATE CARBOXYLASE SUBUNIT A"/>
    <property type="match status" value="1"/>
</dbReference>
<evidence type="ECO:0000256" key="5">
    <source>
        <dbReference type="ARBA" id="ARBA00022840"/>
    </source>
</evidence>
<evidence type="ECO:0000256" key="1">
    <source>
        <dbReference type="ARBA" id="ARBA00003761"/>
    </source>
</evidence>
<dbReference type="NCBIfam" id="NF006367">
    <property type="entry name" value="PRK08591.1"/>
    <property type="match status" value="1"/>
</dbReference>
<dbReference type="InterPro" id="IPR005482">
    <property type="entry name" value="Biotin_COase_C"/>
</dbReference>
<sequence length="465" mass="48915">MTARSGAELPRRSSLRSVLVANRGEIALRVVRACRELGIRAVAVYSDADAQAAHVRMADDAVHLGKSAASKSYLNADAVLEAAKSAGVDAVHPGYGFLSERPAFAAAVEEAGLTFVGPPSSVIATMGDKAAARALARSADVPVVPGSDEVASVDDAVAAAEEVGYPVLVKASAGGGGRGIRPAATADELRTVVVEAQREAASAFGSDAVYVERALQGPKHVEVQVLADTHGNVVHCYERECSLQRRRQKILEEAPAPGLAPAVREAVCDAAVRLSREVGYVGAGTVEFLVEGSGDAAEFFFIEMNTRIQVEHPITEWVTGLDLVAEQLRIAGGAPLSVTQDEIVCRGASIEFRVNAEDPDQDFLPSPGEVTGLELPGGPGVRVDTALMAGDAVPPFYDSLVAKLAVWAPTREQALARGRRALAEYRVDGLPTTIGLHRRLLDEPAMVDGTYDITTLETWLAGPSR</sequence>
<dbReference type="SUPFAM" id="SSF56059">
    <property type="entry name" value="Glutathione synthetase ATP-binding domain-like"/>
    <property type="match status" value="1"/>
</dbReference>
<dbReference type="InterPro" id="IPR005481">
    <property type="entry name" value="BC-like_N"/>
</dbReference>
<dbReference type="EC" id="6.3.4.14" evidence="2"/>
<evidence type="ECO:0000256" key="7">
    <source>
        <dbReference type="PROSITE-ProRule" id="PRU00409"/>
    </source>
</evidence>
<organism evidence="10 11">
    <name type="scientific">Actinomycetospora rhizophila</name>
    <dbReference type="NCBI Taxonomy" id="1416876"/>
    <lineage>
        <taxon>Bacteria</taxon>
        <taxon>Bacillati</taxon>
        <taxon>Actinomycetota</taxon>
        <taxon>Actinomycetes</taxon>
        <taxon>Pseudonocardiales</taxon>
        <taxon>Pseudonocardiaceae</taxon>
        <taxon>Actinomycetospora</taxon>
    </lineage>
</organism>
<keyword evidence="11" id="KW-1185">Reference proteome</keyword>
<dbReference type="SUPFAM" id="SSF52440">
    <property type="entry name" value="PreATP-grasp domain"/>
    <property type="match status" value="1"/>
</dbReference>
<dbReference type="PROSITE" id="PS00866">
    <property type="entry name" value="CPSASE_1"/>
    <property type="match status" value="1"/>
</dbReference>
<proteinExistence type="predicted"/>
<evidence type="ECO:0000313" key="10">
    <source>
        <dbReference type="EMBL" id="MFC5139694.1"/>
    </source>
</evidence>
<evidence type="ECO:0000313" key="11">
    <source>
        <dbReference type="Proteomes" id="UP001596175"/>
    </source>
</evidence>
<evidence type="ECO:0000256" key="3">
    <source>
        <dbReference type="ARBA" id="ARBA00022598"/>
    </source>
</evidence>
<dbReference type="InterPro" id="IPR011761">
    <property type="entry name" value="ATP-grasp"/>
</dbReference>
<dbReference type="Pfam" id="PF02786">
    <property type="entry name" value="CPSase_L_D2"/>
    <property type="match status" value="1"/>
</dbReference>
<dbReference type="EMBL" id="JBHSKG010000007">
    <property type="protein sequence ID" value="MFC5139694.1"/>
    <property type="molecule type" value="Genomic_DNA"/>
</dbReference>
<reference evidence="11" key="1">
    <citation type="journal article" date="2019" name="Int. J. Syst. Evol. Microbiol.">
        <title>The Global Catalogue of Microorganisms (GCM) 10K type strain sequencing project: providing services to taxonomists for standard genome sequencing and annotation.</title>
        <authorList>
            <consortium name="The Broad Institute Genomics Platform"/>
            <consortium name="The Broad Institute Genome Sequencing Center for Infectious Disease"/>
            <person name="Wu L."/>
            <person name="Ma J."/>
        </authorList>
    </citation>
    <scope>NUCLEOTIDE SEQUENCE [LARGE SCALE GENOMIC DNA]</scope>
    <source>
        <strain evidence="11">XZYJ18</strain>
    </source>
</reference>
<protein>
    <recommendedName>
        <fullName evidence="2">biotin carboxylase</fullName>
        <ecNumber evidence="2">6.3.4.14</ecNumber>
    </recommendedName>
</protein>
<evidence type="ECO:0000259" key="8">
    <source>
        <dbReference type="PROSITE" id="PS50975"/>
    </source>
</evidence>
<dbReference type="InterPro" id="IPR011054">
    <property type="entry name" value="Rudment_hybrid_motif"/>
</dbReference>
<comment type="function">
    <text evidence="1">This protein is a component of the acetyl coenzyme A carboxylase complex; first, biotin carboxylase catalyzes the carboxylation of the carrier protein and then the transcarboxylase transfers the carboxyl group to form malonyl-CoA.</text>
</comment>
<evidence type="ECO:0000256" key="6">
    <source>
        <dbReference type="ARBA" id="ARBA00048600"/>
    </source>
</evidence>
<keyword evidence="3" id="KW-0436">Ligase</keyword>
<evidence type="ECO:0000259" key="9">
    <source>
        <dbReference type="PROSITE" id="PS50979"/>
    </source>
</evidence>
<feature type="domain" description="ATP-grasp" evidence="8">
    <location>
        <begin position="133"/>
        <end position="332"/>
    </location>
</feature>
<dbReference type="InterPro" id="IPR051602">
    <property type="entry name" value="ACC_Biotin_Carboxylase"/>
</dbReference>
<dbReference type="InterPro" id="IPR011764">
    <property type="entry name" value="Biotin_carboxylation_dom"/>
</dbReference>
<comment type="caution">
    <text evidence="10">The sequence shown here is derived from an EMBL/GenBank/DDBJ whole genome shotgun (WGS) entry which is preliminary data.</text>
</comment>
<dbReference type="Pfam" id="PF02785">
    <property type="entry name" value="Biotin_carb_C"/>
    <property type="match status" value="1"/>
</dbReference>
<dbReference type="PROSITE" id="PS50975">
    <property type="entry name" value="ATP_GRASP"/>
    <property type="match status" value="1"/>
</dbReference>
<dbReference type="Gene3D" id="3.30.470.20">
    <property type="entry name" value="ATP-grasp fold, B domain"/>
    <property type="match status" value="1"/>
</dbReference>
<name>A0ABV9ZJP1_9PSEU</name>
<dbReference type="SUPFAM" id="SSF51246">
    <property type="entry name" value="Rudiment single hybrid motif"/>
    <property type="match status" value="1"/>
</dbReference>
<feature type="domain" description="Biotin carboxylation" evidence="9">
    <location>
        <begin position="14"/>
        <end position="461"/>
    </location>
</feature>
<evidence type="ECO:0000256" key="2">
    <source>
        <dbReference type="ARBA" id="ARBA00013263"/>
    </source>
</evidence>
<dbReference type="Proteomes" id="UP001596175">
    <property type="component" value="Unassembled WGS sequence"/>
</dbReference>
<comment type="catalytic activity">
    <reaction evidence="6">
        <text>N(6)-biotinyl-L-lysyl-[protein] + hydrogencarbonate + ATP = N(6)-carboxybiotinyl-L-lysyl-[protein] + ADP + phosphate + H(+)</text>
        <dbReference type="Rhea" id="RHEA:13501"/>
        <dbReference type="Rhea" id="RHEA-COMP:10505"/>
        <dbReference type="Rhea" id="RHEA-COMP:10506"/>
        <dbReference type="ChEBI" id="CHEBI:15378"/>
        <dbReference type="ChEBI" id="CHEBI:17544"/>
        <dbReference type="ChEBI" id="CHEBI:30616"/>
        <dbReference type="ChEBI" id="CHEBI:43474"/>
        <dbReference type="ChEBI" id="CHEBI:83144"/>
        <dbReference type="ChEBI" id="CHEBI:83145"/>
        <dbReference type="ChEBI" id="CHEBI:456216"/>
        <dbReference type="EC" id="6.3.4.14"/>
    </reaction>
</comment>
<dbReference type="PROSITE" id="PS00867">
    <property type="entry name" value="CPSASE_2"/>
    <property type="match status" value="1"/>
</dbReference>